<keyword evidence="3" id="KW-1185">Reference proteome</keyword>
<reference evidence="3" key="1">
    <citation type="submission" date="2013-06" db="EMBL/GenBank/DDBJ databases">
        <authorList>
            <person name="Zhao Q."/>
        </authorList>
    </citation>
    <scope>NUCLEOTIDE SEQUENCE</scope>
    <source>
        <strain evidence="3">cv. W1943</strain>
    </source>
</reference>
<feature type="compositionally biased region" description="Polar residues" evidence="1">
    <location>
        <begin position="80"/>
        <end position="92"/>
    </location>
</feature>
<evidence type="ECO:0000313" key="2">
    <source>
        <dbReference type="EnsemblPlants" id="ORUFI01G33140.1"/>
    </source>
</evidence>
<dbReference type="Gramene" id="ORUFI01G33140.1">
    <property type="protein sequence ID" value="ORUFI01G33140.1"/>
    <property type="gene ID" value="ORUFI01G33140"/>
</dbReference>
<proteinExistence type="predicted"/>
<organism evidence="2 3">
    <name type="scientific">Oryza rufipogon</name>
    <name type="common">Brownbeard rice</name>
    <name type="synonym">Asian wild rice</name>
    <dbReference type="NCBI Taxonomy" id="4529"/>
    <lineage>
        <taxon>Eukaryota</taxon>
        <taxon>Viridiplantae</taxon>
        <taxon>Streptophyta</taxon>
        <taxon>Embryophyta</taxon>
        <taxon>Tracheophyta</taxon>
        <taxon>Spermatophyta</taxon>
        <taxon>Magnoliopsida</taxon>
        <taxon>Liliopsida</taxon>
        <taxon>Poales</taxon>
        <taxon>Poaceae</taxon>
        <taxon>BOP clade</taxon>
        <taxon>Oryzoideae</taxon>
        <taxon>Oryzeae</taxon>
        <taxon>Oryzinae</taxon>
        <taxon>Oryza</taxon>
    </lineage>
</organism>
<name>A0A0E0N247_ORYRU</name>
<dbReference type="HOGENOM" id="CLU_1672063_0_0_1"/>
<dbReference type="AlphaFoldDB" id="A0A0E0N247"/>
<dbReference type="Proteomes" id="UP000008022">
    <property type="component" value="Unassembled WGS sequence"/>
</dbReference>
<feature type="region of interest" description="Disordered" evidence="1">
    <location>
        <begin position="1"/>
        <end position="53"/>
    </location>
</feature>
<protein>
    <submittedName>
        <fullName evidence="2">Uncharacterized protein</fullName>
    </submittedName>
</protein>
<sequence length="159" mass="17095">MAGPATTIGSTTHDNNRQGEETALTRSLGMSPMVASKPHRHQWRNPPEPEPEPSLSLLLLREFVPADEPDTTKHEKPTPACTSTNPISTTVMPPSLTATGTDTSDHHATATASVFNGLGRTSSSPSNVADDCCYGLRLHQAQRSKAQEHIECKSNTVVR</sequence>
<accession>A0A0E0N247</accession>
<reference evidence="2" key="2">
    <citation type="submission" date="2015-06" db="UniProtKB">
        <authorList>
            <consortium name="EnsemblPlants"/>
        </authorList>
    </citation>
    <scope>IDENTIFICATION</scope>
</reference>
<evidence type="ECO:0000313" key="3">
    <source>
        <dbReference type="Proteomes" id="UP000008022"/>
    </source>
</evidence>
<dbReference type="EnsemblPlants" id="ORUFI01G33140.1">
    <property type="protein sequence ID" value="ORUFI01G33140.1"/>
    <property type="gene ID" value="ORUFI01G33140"/>
</dbReference>
<evidence type="ECO:0000256" key="1">
    <source>
        <dbReference type="SAM" id="MobiDB-lite"/>
    </source>
</evidence>
<dbReference type="OMA" id="EHIECKS"/>
<feature type="region of interest" description="Disordered" evidence="1">
    <location>
        <begin position="67"/>
        <end position="105"/>
    </location>
</feature>